<dbReference type="AlphaFoldDB" id="A0A9P5TUA7"/>
<evidence type="ECO:0000313" key="2">
    <source>
        <dbReference type="Proteomes" id="UP000724874"/>
    </source>
</evidence>
<gene>
    <name evidence="1" type="ORF">CPB84DRAFT_42797</name>
</gene>
<dbReference type="EMBL" id="JADNYJ010000001">
    <property type="protein sequence ID" value="KAF8913995.1"/>
    <property type="molecule type" value="Genomic_DNA"/>
</dbReference>
<protein>
    <submittedName>
        <fullName evidence="1">Uncharacterized protein</fullName>
    </submittedName>
</protein>
<keyword evidence="2" id="KW-1185">Reference proteome</keyword>
<reference evidence="1" key="1">
    <citation type="submission" date="2020-11" db="EMBL/GenBank/DDBJ databases">
        <authorList>
            <consortium name="DOE Joint Genome Institute"/>
            <person name="Ahrendt S."/>
            <person name="Riley R."/>
            <person name="Andreopoulos W."/>
            <person name="LaButti K."/>
            <person name="Pangilinan J."/>
            <person name="Ruiz-duenas F.J."/>
            <person name="Barrasa J.M."/>
            <person name="Sanchez-Garcia M."/>
            <person name="Camarero S."/>
            <person name="Miyauchi S."/>
            <person name="Serrano A."/>
            <person name="Linde D."/>
            <person name="Babiker R."/>
            <person name="Drula E."/>
            <person name="Ayuso-Fernandez I."/>
            <person name="Pacheco R."/>
            <person name="Padilla G."/>
            <person name="Ferreira P."/>
            <person name="Barriuso J."/>
            <person name="Kellner H."/>
            <person name="Castanera R."/>
            <person name="Alfaro M."/>
            <person name="Ramirez L."/>
            <person name="Pisabarro A.G."/>
            <person name="Kuo A."/>
            <person name="Tritt A."/>
            <person name="Lipzen A."/>
            <person name="He G."/>
            <person name="Yan M."/>
            <person name="Ng V."/>
            <person name="Cullen D."/>
            <person name="Martin F."/>
            <person name="Rosso M.-N."/>
            <person name="Henrissat B."/>
            <person name="Hibbett D."/>
            <person name="Martinez A.T."/>
            <person name="Grigoriev I.V."/>
        </authorList>
    </citation>
    <scope>NUCLEOTIDE SEQUENCE</scope>
    <source>
        <strain evidence="1">AH 44721</strain>
    </source>
</reference>
<sequence length="259" mass="28918">MDDFTPYCNFDGFVEQNISTFVNDRLASAQIQSVSHLSSSVVLPHLYDEHPPPEYFYVRAPSSYSAVVQLYLRSGQLDTALTRFTRFTNDEQPWCRFGCIALESLHHIFVDCPRFSSFRQSTIHDLLASTISLLDTYSILPPIASSITTTIKGLLLNSEVWPLHKTFYYYGMLPRMDDLIPQASLSDISRNRLLSCLASICHSGCVILAARIWGVVRCATNPTLTTRRHPTTLSLPSLSFIAAALSSSSLVHVHAQTPS</sequence>
<name>A0A9P5TUA7_GYMJU</name>
<dbReference type="Proteomes" id="UP000724874">
    <property type="component" value="Unassembled WGS sequence"/>
</dbReference>
<accession>A0A9P5TUA7</accession>
<proteinExistence type="predicted"/>
<evidence type="ECO:0000313" key="1">
    <source>
        <dbReference type="EMBL" id="KAF8913995.1"/>
    </source>
</evidence>
<dbReference type="OrthoDB" id="3260407at2759"/>
<organism evidence="1 2">
    <name type="scientific">Gymnopilus junonius</name>
    <name type="common">Spectacular rustgill mushroom</name>
    <name type="synonym">Gymnopilus spectabilis subsp. junonius</name>
    <dbReference type="NCBI Taxonomy" id="109634"/>
    <lineage>
        <taxon>Eukaryota</taxon>
        <taxon>Fungi</taxon>
        <taxon>Dikarya</taxon>
        <taxon>Basidiomycota</taxon>
        <taxon>Agaricomycotina</taxon>
        <taxon>Agaricomycetes</taxon>
        <taxon>Agaricomycetidae</taxon>
        <taxon>Agaricales</taxon>
        <taxon>Agaricineae</taxon>
        <taxon>Hymenogastraceae</taxon>
        <taxon>Gymnopilus</taxon>
    </lineage>
</organism>
<comment type="caution">
    <text evidence="1">The sequence shown here is derived from an EMBL/GenBank/DDBJ whole genome shotgun (WGS) entry which is preliminary data.</text>
</comment>